<dbReference type="eggNOG" id="COG0729">
    <property type="taxonomic scope" value="Bacteria"/>
</dbReference>
<evidence type="ECO:0000313" key="3">
    <source>
        <dbReference type="Proteomes" id="UP000001887"/>
    </source>
</evidence>
<name>D2R431_PIRSD</name>
<dbReference type="STRING" id="530564.Psta_4232"/>
<dbReference type="KEGG" id="psl:Psta_4232"/>
<evidence type="ECO:0000313" key="2">
    <source>
        <dbReference type="EMBL" id="ADB18880.1"/>
    </source>
</evidence>
<reference evidence="2 3" key="1">
    <citation type="journal article" date="2009" name="Stand. Genomic Sci.">
        <title>Complete genome sequence of Pirellula staleyi type strain (ATCC 27377).</title>
        <authorList>
            <person name="Clum A."/>
            <person name="Tindall B.J."/>
            <person name="Sikorski J."/>
            <person name="Ivanova N."/>
            <person name="Mavrommatis K."/>
            <person name="Lucas S."/>
            <person name="Glavina del Rio T."/>
            <person name="Nolan M."/>
            <person name="Chen F."/>
            <person name="Tice H."/>
            <person name="Pitluck S."/>
            <person name="Cheng J.F."/>
            <person name="Chertkov O."/>
            <person name="Brettin T."/>
            <person name="Han C."/>
            <person name="Detter J.C."/>
            <person name="Kuske C."/>
            <person name="Bruce D."/>
            <person name="Goodwin L."/>
            <person name="Ovchinikova G."/>
            <person name="Pati A."/>
            <person name="Mikhailova N."/>
            <person name="Chen A."/>
            <person name="Palaniappan K."/>
            <person name="Land M."/>
            <person name="Hauser L."/>
            <person name="Chang Y.J."/>
            <person name="Jeffries C.D."/>
            <person name="Chain P."/>
            <person name="Rohde M."/>
            <person name="Goker M."/>
            <person name="Bristow J."/>
            <person name="Eisen J.A."/>
            <person name="Markowitz V."/>
            <person name="Hugenholtz P."/>
            <person name="Kyrpides N.C."/>
            <person name="Klenk H.P."/>
            <person name="Lapidus A."/>
        </authorList>
    </citation>
    <scope>NUCLEOTIDE SEQUENCE [LARGE SCALE GENOMIC DNA]</scope>
    <source>
        <strain evidence="3">ATCC 27377 / DSM 6068 / ICPB 4128</strain>
    </source>
</reference>
<evidence type="ECO:0000256" key="1">
    <source>
        <dbReference type="SAM" id="MobiDB-lite"/>
    </source>
</evidence>
<protein>
    <submittedName>
        <fullName evidence="2">Uncharacterized protein</fullName>
    </submittedName>
</protein>
<sequence length="280" mass="30502" precursor="true">MQVASRLTRNGLLLIVACLALIIADRSASAQVPSVQPPMHYQHWSDLPIGAIGQNQLQRGGPLGGYFQPVEAIAPKGALVSLAVEGTFQDPTNNAALAGMLIGHAYRLKVSNIAGREGEEVYPSIEVIDRLYPPPGQAARFPIPIELTQAELEMALDGRYVVRVIYVEDPRTALPVRGDAEPQRYFEIPADQDPMEVADRLGRPVAILRMGSRTPTDFVDGRFLHGSPPLMVYAGKPAPLPRQDGLEPPLEIPGAGGQARRPLERIPGEQFGPSRTQMWR</sequence>
<organism evidence="2 3">
    <name type="scientific">Pirellula staleyi (strain ATCC 27377 / DSM 6068 / ICPB 4128)</name>
    <name type="common">Pirella staleyi</name>
    <dbReference type="NCBI Taxonomy" id="530564"/>
    <lineage>
        <taxon>Bacteria</taxon>
        <taxon>Pseudomonadati</taxon>
        <taxon>Planctomycetota</taxon>
        <taxon>Planctomycetia</taxon>
        <taxon>Pirellulales</taxon>
        <taxon>Pirellulaceae</taxon>
        <taxon>Pirellula</taxon>
    </lineage>
</organism>
<dbReference type="EMBL" id="CP001848">
    <property type="protein sequence ID" value="ADB18880.1"/>
    <property type="molecule type" value="Genomic_DNA"/>
</dbReference>
<dbReference type="AlphaFoldDB" id="D2R431"/>
<accession>D2R431</accession>
<feature type="region of interest" description="Disordered" evidence="1">
    <location>
        <begin position="253"/>
        <end position="280"/>
    </location>
</feature>
<dbReference type="Proteomes" id="UP000001887">
    <property type="component" value="Chromosome"/>
</dbReference>
<dbReference type="HOGENOM" id="CLU_096092_0_0_0"/>
<keyword evidence="3" id="KW-1185">Reference proteome</keyword>
<proteinExistence type="predicted"/>
<dbReference type="OrthoDB" id="278943at2"/>
<gene>
    <name evidence="2" type="ordered locus">Psta_4232</name>
</gene>